<feature type="non-terminal residue" evidence="1">
    <location>
        <position position="139"/>
    </location>
</feature>
<gene>
    <name evidence="1" type="ORF">DPEC_G00346090</name>
</gene>
<proteinExistence type="predicted"/>
<evidence type="ECO:0000313" key="2">
    <source>
        <dbReference type="Proteomes" id="UP001157502"/>
    </source>
</evidence>
<comment type="caution">
    <text evidence="1">The sequence shown here is derived from an EMBL/GenBank/DDBJ whole genome shotgun (WGS) entry which is preliminary data.</text>
</comment>
<sequence length="139" mass="15279">MAALGLLWLGISAKYILVECQNKCEDTIAEIRATTPNGPSNVNEGSTIELKCKMNKTTVSWDKVTAYLSKDGVGIQMKTPNKDGEHVFVLNEVKKQDSGMYSCVYSECKLPPSQVKSTGDYLRIQVNGDEDGKEQLTQA</sequence>
<name>A0ACC2F3P6_DALPE</name>
<protein>
    <submittedName>
        <fullName evidence="1">Uncharacterized protein</fullName>
    </submittedName>
</protein>
<evidence type="ECO:0000313" key="1">
    <source>
        <dbReference type="EMBL" id="KAJ7985981.1"/>
    </source>
</evidence>
<dbReference type="Proteomes" id="UP001157502">
    <property type="component" value="Chromosome 35"/>
</dbReference>
<reference evidence="1" key="1">
    <citation type="submission" date="2021-05" db="EMBL/GenBank/DDBJ databases">
        <authorList>
            <person name="Pan Q."/>
            <person name="Jouanno E."/>
            <person name="Zahm M."/>
            <person name="Klopp C."/>
            <person name="Cabau C."/>
            <person name="Louis A."/>
            <person name="Berthelot C."/>
            <person name="Parey E."/>
            <person name="Roest Crollius H."/>
            <person name="Montfort J."/>
            <person name="Robinson-Rechavi M."/>
            <person name="Bouchez O."/>
            <person name="Lampietro C."/>
            <person name="Lopez Roques C."/>
            <person name="Donnadieu C."/>
            <person name="Postlethwait J."/>
            <person name="Bobe J."/>
            <person name="Dillon D."/>
            <person name="Chandos A."/>
            <person name="von Hippel F."/>
            <person name="Guiguen Y."/>
        </authorList>
    </citation>
    <scope>NUCLEOTIDE SEQUENCE</scope>
    <source>
        <strain evidence="1">YG-Jan2019</strain>
    </source>
</reference>
<keyword evidence="2" id="KW-1185">Reference proteome</keyword>
<accession>A0ACC2F3P6</accession>
<organism evidence="1 2">
    <name type="scientific">Dallia pectoralis</name>
    <name type="common">Alaska blackfish</name>
    <dbReference type="NCBI Taxonomy" id="75939"/>
    <lineage>
        <taxon>Eukaryota</taxon>
        <taxon>Metazoa</taxon>
        <taxon>Chordata</taxon>
        <taxon>Craniata</taxon>
        <taxon>Vertebrata</taxon>
        <taxon>Euteleostomi</taxon>
        <taxon>Actinopterygii</taxon>
        <taxon>Neopterygii</taxon>
        <taxon>Teleostei</taxon>
        <taxon>Protacanthopterygii</taxon>
        <taxon>Esociformes</taxon>
        <taxon>Umbridae</taxon>
        <taxon>Dallia</taxon>
    </lineage>
</organism>
<dbReference type="EMBL" id="CM055762">
    <property type="protein sequence ID" value="KAJ7985981.1"/>
    <property type="molecule type" value="Genomic_DNA"/>
</dbReference>